<dbReference type="Proteomes" id="UP000230709">
    <property type="component" value="Chromosome"/>
</dbReference>
<feature type="chain" id="PRO_5013871105" description="Energy transducer TonB" evidence="1">
    <location>
        <begin position="29"/>
        <end position="149"/>
    </location>
</feature>
<evidence type="ECO:0000256" key="1">
    <source>
        <dbReference type="SAM" id="SignalP"/>
    </source>
</evidence>
<dbReference type="EMBL" id="CP023737">
    <property type="protein sequence ID" value="ATQ66857.1"/>
    <property type="molecule type" value="Genomic_DNA"/>
</dbReference>
<dbReference type="STRING" id="595536.GCA_000178815_00481"/>
<proteinExistence type="predicted"/>
<dbReference type="PROSITE" id="PS51257">
    <property type="entry name" value="PROKAR_LIPOPROTEIN"/>
    <property type="match status" value="1"/>
</dbReference>
<organism evidence="2 3">
    <name type="scientific">Methylosinus trichosporium (strain ATCC 35070 / NCIMB 11131 / UNIQEM 75 / OB3b)</name>
    <dbReference type="NCBI Taxonomy" id="595536"/>
    <lineage>
        <taxon>Bacteria</taxon>
        <taxon>Pseudomonadati</taxon>
        <taxon>Pseudomonadota</taxon>
        <taxon>Alphaproteobacteria</taxon>
        <taxon>Hyphomicrobiales</taxon>
        <taxon>Methylocystaceae</taxon>
        <taxon>Methylosinus</taxon>
    </lineage>
</organism>
<reference evidence="3" key="1">
    <citation type="submission" date="2017-10" db="EMBL/GenBank/DDBJ databases">
        <title>Completed PacBio SMRT sequence of Methylosinus trichosporium OB3b reveals presence of a third large plasmid.</title>
        <authorList>
            <person name="Charles T.C."/>
            <person name="Lynch M.D.J."/>
            <person name="Heil J.R."/>
            <person name="Cheng J."/>
        </authorList>
    </citation>
    <scope>NUCLEOTIDE SEQUENCE [LARGE SCALE GENOMIC DNA]</scope>
    <source>
        <strain evidence="3">OB3b</strain>
    </source>
</reference>
<evidence type="ECO:0000313" key="2">
    <source>
        <dbReference type="EMBL" id="ATQ66857.1"/>
    </source>
</evidence>
<protein>
    <recommendedName>
        <fullName evidence="4">Energy transducer TonB</fullName>
    </recommendedName>
</protein>
<sequence length="149" mass="16048">MTAAMPRRILSLCAIVAAGVLACAPASAFKSPNDAPAAWRDYSAMVKSRVQDWLSGEDEAARRLRASLDGGRQQRGTTTRFVARLWFLANGEVARAEFTGVDAAAVVELRALLLHRRIGAPPPADMLQPLHLQLSLQIENRASTDAGRG</sequence>
<name>A0A2D2CVS9_METT3</name>
<evidence type="ECO:0000313" key="3">
    <source>
        <dbReference type="Proteomes" id="UP000230709"/>
    </source>
</evidence>
<evidence type="ECO:0008006" key="4">
    <source>
        <dbReference type="Google" id="ProtNLM"/>
    </source>
</evidence>
<feature type="signal peptide" evidence="1">
    <location>
        <begin position="1"/>
        <end position="28"/>
    </location>
</feature>
<keyword evidence="1" id="KW-0732">Signal</keyword>
<gene>
    <name evidence="2" type="ORF">CQW49_02320</name>
</gene>
<dbReference type="AlphaFoldDB" id="A0A2D2CVS9"/>
<accession>A0A2D2CVS9</accession>
<dbReference type="KEGG" id="mtw:CQW49_02320"/>
<keyword evidence="3" id="KW-1185">Reference proteome</keyword>